<evidence type="ECO:0000313" key="8">
    <source>
        <dbReference type="Proteomes" id="UP001498421"/>
    </source>
</evidence>
<dbReference type="Pfam" id="PF07973">
    <property type="entry name" value="tRNA_SAD"/>
    <property type="match status" value="1"/>
</dbReference>
<comment type="similarity">
    <text evidence="2">Belongs to the class-II aminoacyl-tRNA synthetase family. Alax-L subfamily.</text>
</comment>
<dbReference type="EMBL" id="JAZAVK010000063">
    <property type="protein sequence ID" value="KAK7426694.1"/>
    <property type="molecule type" value="Genomic_DNA"/>
</dbReference>
<evidence type="ECO:0000256" key="5">
    <source>
        <dbReference type="SAM" id="MobiDB-lite"/>
    </source>
</evidence>
<dbReference type="SUPFAM" id="SSF55186">
    <property type="entry name" value="ThrRS/AlaRS common domain"/>
    <property type="match status" value="1"/>
</dbReference>
<proteinExistence type="inferred from homology"/>
<keyword evidence="3" id="KW-0479">Metal-binding</keyword>
<dbReference type="Proteomes" id="UP001498421">
    <property type="component" value="Unassembled WGS sequence"/>
</dbReference>
<dbReference type="Gene3D" id="2.40.30.130">
    <property type="match status" value="1"/>
</dbReference>
<evidence type="ECO:0000259" key="6">
    <source>
        <dbReference type="SMART" id="SM00863"/>
    </source>
</evidence>
<evidence type="ECO:0000256" key="2">
    <source>
        <dbReference type="ARBA" id="ARBA00008429"/>
    </source>
</evidence>
<dbReference type="InterPro" id="IPR012947">
    <property type="entry name" value="tRNA_SAD"/>
</dbReference>
<evidence type="ECO:0000313" key="7">
    <source>
        <dbReference type="EMBL" id="KAK7426694.1"/>
    </source>
</evidence>
<sequence>MIESIPSSQAQVVGALACQRDSYLRSIEAEVVSCLKFSPPKTKQANGQKKKQAATDSSSLHPRDSWLIEFSDSVLFPEGGGQPCDYGSVLSLSSSSTEPIPITRVERQGLQCVYHVGEALTPGTKVRQDVDFSRRWDHMQQHTGQHLLSAIMDTFENLKTLGWGMGTDGGMNYVDLPRKPSQSEMQAIQHRCNEIILENVTITVTTPNGAVTTKLPGDYDQDKGLVRVIRIGGLDHNTCCGTHLSQTSHISLILLHFTQPVHSTNFRLYFSAGDRAIKISTESINALRTIAKTTSSSSGPAEVVTSVKRVCDTAADLKRRERSLLSEIARFEGERVKAVLQSGKNAWVYRPSDTLDFLNMVVFEVKDAVGDGRIVVLISGEGQRGGPVVVIGQKESVSEAVRKIQELVPHIKGGGKGERWQGKAKEWMKGDLDAIKSVVE</sequence>
<dbReference type="PANTHER" id="PTHR43462">
    <property type="entry name" value="ALANYL-TRNA EDITING PROTEIN"/>
    <property type="match status" value="1"/>
</dbReference>
<protein>
    <recommendedName>
        <fullName evidence="6">Threonyl/alanyl tRNA synthetase SAD domain-containing protein</fullName>
    </recommendedName>
</protein>
<dbReference type="SUPFAM" id="SSF50447">
    <property type="entry name" value="Translation proteins"/>
    <property type="match status" value="1"/>
</dbReference>
<gene>
    <name evidence="7" type="ORF">QQZ08_006872</name>
</gene>
<evidence type="ECO:0000256" key="4">
    <source>
        <dbReference type="ARBA" id="ARBA00022833"/>
    </source>
</evidence>
<comment type="cofactor">
    <cofactor evidence="1">
        <name>Zn(2+)</name>
        <dbReference type="ChEBI" id="CHEBI:29105"/>
    </cofactor>
</comment>
<comment type="caution">
    <text evidence="7">The sequence shown here is derived from an EMBL/GenBank/DDBJ whole genome shotgun (WGS) entry which is preliminary data.</text>
</comment>
<dbReference type="InterPro" id="IPR009000">
    <property type="entry name" value="Transl_B-barrel_sf"/>
</dbReference>
<dbReference type="InterPro" id="IPR018163">
    <property type="entry name" value="Thr/Ala-tRNA-synth_IIc_edit"/>
</dbReference>
<accession>A0ABR1I0U6</accession>
<keyword evidence="4" id="KW-0862">Zinc</keyword>
<dbReference type="InterPro" id="IPR051335">
    <property type="entry name" value="Alanyl-tRNA_Editing_Enzymes"/>
</dbReference>
<evidence type="ECO:0000256" key="3">
    <source>
        <dbReference type="ARBA" id="ARBA00022723"/>
    </source>
</evidence>
<name>A0ABR1I0U6_9HYPO</name>
<dbReference type="SMART" id="SM00863">
    <property type="entry name" value="tRNA_SAD"/>
    <property type="match status" value="1"/>
</dbReference>
<dbReference type="PANTHER" id="PTHR43462:SF1">
    <property type="entry name" value="ALANYL-TRNA EDITING PROTEIN AARSD1"/>
    <property type="match status" value="1"/>
</dbReference>
<evidence type="ECO:0000256" key="1">
    <source>
        <dbReference type="ARBA" id="ARBA00001947"/>
    </source>
</evidence>
<dbReference type="Gene3D" id="3.30.980.10">
    <property type="entry name" value="Threonyl-trna Synthetase, Chain A, domain 2"/>
    <property type="match status" value="1"/>
</dbReference>
<feature type="region of interest" description="Disordered" evidence="5">
    <location>
        <begin position="40"/>
        <end position="60"/>
    </location>
</feature>
<keyword evidence="8" id="KW-1185">Reference proteome</keyword>
<feature type="domain" description="Threonyl/alanyl tRNA synthetase SAD" evidence="6">
    <location>
        <begin position="226"/>
        <end position="269"/>
    </location>
</feature>
<organism evidence="7 8">
    <name type="scientific">Neonectria magnoliae</name>
    <dbReference type="NCBI Taxonomy" id="2732573"/>
    <lineage>
        <taxon>Eukaryota</taxon>
        <taxon>Fungi</taxon>
        <taxon>Dikarya</taxon>
        <taxon>Ascomycota</taxon>
        <taxon>Pezizomycotina</taxon>
        <taxon>Sordariomycetes</taxon>
        <taxon>Hypocreomycetidae</taxon>
        <taxon>Hypocreales</taxon>
        <taxon>Nectriaceae</taxon>
        <taxon>Neonectria</taxon>
    </lineage>
</organism>
<reference evidence="7 8" key="1">
    <citation type="journal article" date="2025" name="Microbiol. Resour. Announc.">
        <title>Draft genome sequences for Neonectria magnoliae and Neonectria punicea, canker pathogens of Liriodendron tulipifera and Acer saccharum in West Virginia.</title>
        <authorList>
            <person name="Petronek H.M."/>
            <person name="Kasson M.T."/>
            <person name="Metheny A.M."/>
            <person name="Stauder C.M."/>
            <person name="Lovett B."/>
            <person name="Lynch S.C."/>
            <person name="Garnas J.R."/>
            <person name="Kasson L.R."/>
            <person name="Stajich J.E."/>
        </authorList>
    </citation>
    <scope>NUCLEOTIDE SEQUENCE [LARGE SCALE GENOMIC DNA]</scope>
    <source>
        <strain evidence="7 8">NRRL 64651</strain>
    </source>
</reference>